<evidence type="ECO:0000259" key="3">
    <source>
        <dbReference type="Pfam" id="PF21390"/>
    </source>
</evidence>
<keyword evidence="4" id="KW-0012">Acyltransferase</keyword>
<dbReference type="InterPro" id="IPR048655">
    <property type="entry name" value="Irp3-like_C"/>
</dbReference>
<dbReference type="Pfam" id="PF21390">
    <property type="entry name" value="Irp3-like_C"/>
    <property type="match status" value="1"/>
</dbReference>
<dbReference type="InterPro" id="IPR036291">
    <property type="entry name" value="NAD(P)-bd_dom_sf"/>
</dbReference>
<accession>A0A174D111</accession>
<evidence type="ECO:0000313" key="4">
    <source>
        <dbReference type="EMBL" id="CUO17546.1"/>
    </source>
</evidence>
<proteinExistence type="predicted"/>
<dbReference type="EC" id="2.3.1.-" evidence="4"/>
<dbReference type="Pfam" id="PF08242">
    <property type="entry name" value="Methyltransf_12"/>
    <property type="match status" value="1"/>
</dbReference>
<dbReference type="STRING" id="39482.ERS852491_01485"/>
<dbReference type="AlphaFoldDB" id="A0A174D111"/>
<dbReference type="EMBL" id="CYZU01000010">
    <property type="protein sequence ID" value="CUO17546.1"/>
    <property type="molecule type" value="Genomic_DNA"/>
</dbReference>
<reference evidence="4 5" key="1">
    <citation type="submission" date="2015-09" db="EMBL/GenBank/DDBJ databases">
        <authorList>
            <consortium name="Pathogen Informatics"/>
        </authorList>
    </citation>
    <scope>NUCLEOTIDE SEQUENCE [LARGE SCALE GENOMIC DNA]</scope>
    <source>
        <strain evidence="4 5">2789STDY5834876</strain>
    </source>
</reference>
<dbReference type="InterPro" id="IPR029063">
    <property type="entry name" value="SAM-dependent_MTases_sf"/>
</dbReference>
<keyword evidence="4" id="KW-0808">Transferase</keyword>
<dbReference type="InterPro" id="IPR013217">
    <property type="entry name" value="Methyltransf_12"/>
</dbReference>
<dbReference type="GO" id="GO:0000166">
    <property type="term" value="F:nucleotide binding"/>
    <property type="evidence" value="ECO:0007669"/>
    <property type="project" value="InterPro"/>
</dbReference>
<feature type="domain" description="Gfo/Idh/MocA-like oxidoreductase N-terminal" evidence="1">
    <location>
        <begin position="4"/>
        <end position="115"/>
    </location>
</feature>
<dbReference type="Gene3D" id="3.30.360.10">
    <property type="entry name" value="Dihydrodipicolinate Reductase, domain 2"/>
    <property type="match status" value="1"/>
</dbReference>
<dbReference type="PANTHER" id="PTHR43377:SF1">
    <property type="entry name" value="BILIVERDIN REDUCTASE A"/>
    <property type="match status" value="1"/>
</dbReference>
<organism evidence="4 5">
    <name type="scientific">Faecalicatena contorta</name>
    <dbReference type="NCBI Taxonomy" id="39482"/>
    <lineage>
        <taxon>Bacteria</taxon>
        <taxon>Bacillati</taxon>
        <taxon>Bacillota</taxon>
        <taxon>Clostridia</taxon>
        <taxon>Lachnospirales</taxon>
        <taxon>Lachnospiraceae</taxon>
        <taxon>Faecalicatena</taxon>
    </lineage>
</organism>
<dbReference type="InterPro" id="IPR010091">
    <property type="entry name" value="Thiazolinyl_imide_reductase"/>
</dbReference>
<dbReference type="RefSeq" id="WP_055152340.1">
    <property type="nucleotide sequence ID" value="NZ_CYZU01000010.1"/>
</dbReference>
<dbReference type="Proteomes" id="UP000095544">
    <property type="component" value="Unassembled WGS sequence"/>
</dbReference>
<evidence type="ECO:0000313" key="5">
    <source>
        <dbReference type="Proteomes" id="UP000095544"/>
    </source>
</evidence>
<protein>
    <submittedName>
        <fullName evidence="4">Polyketide synthase PksR</fullName>
        <ecNumber evidence="4">2.3.1.-</ecNumber>
    </submittedName>
</protein>
<dbReference type="GO" id="GO:0016746">
    <property type="term" value="F:acyltransferase activity"/>
    <property type="evidence" value="ECO:0007669"/>
    <property type="project" value="UniProtKB-KW"/>
</dbReference>
<dbReference type="SUPFAM" id="SSF51735">
    <property type="entry name" value="NAD(P)-binding Rossmann-fold domains"/>
    <property type="match status" value="1"/>
</dbReference>
<name>A0A174D111_9FIRM</name>
<dbReference type="InterPro" id="IPR000683">
    <property type="entry name" value="Gfo/Idh/MocA-like_OxRdtase_N"/>
</dbReference>
<dbReference type="NCBIfam" id="TIGR01761">
    <property type="entry name" value="thiaz-red"/>
    <property type="match status" value="1"/>
</dbReference>
<sequence length="703" mass="80837">MGKKVIVCGSRFGQFYIEALKQMKEIEIVGLLARGSERSRACSTYYKIPLYTTVNEVPEIDLACIAVKTSVLGGQGTALAEEFLRRKINVLLEQPIHYKELGECYKIAKINKVYFGLGNLYLNLPAVKNFLDNIRLLKATEPILYVNIELATQVSYPVISILGEVLGTLRPWNEIGVVNNKIPFQTNVVEIDNVPVTFRAHNEIDKTDIDGFLHLLFQITVGYPGGRLSLIDPHGPVIWFPRIHFPKDEIIPGNLNNNSPLNMQEENYVILYNNQENIYKDIFTKVWPSAISGDIGSAIESSMDNINMQKSLNNSQAWQMLMKNFGYPEIVNKSIYNYYPVEKLFIDTKIGYKLENSLIAGMAVFNNICLKTMYFYLQCSIKERNKGYTYEELLKEMQVMKKFEPIIHRWINVLSINNYIRFDKSKIYFDNIMNYSELERMWSAGEQTWNQYGLGEKSTYDYFKNNALRLLEIMRGEMNPTLLLFPNGQMEIATDLYSNTAIALYYNEIIAKHMQKQCERYNKCRILEVGGGTAATTKSVLKLLKVSHVEKYVFSDVSEFFINHAQKLFQEIPFMDYLKLDINSNFNNGVIKDNSIDILLAVGVLNNAKNIENTLKYIRKILKNTGQAIIVEAIGESVPMLISQAFMMEKTTDERNEKNETFLTLEQWHKLFQEIGFIVKESLPAVTSDLSVYNQKLFILECK</sequence>
<feature type="domain" description="Thiazolinyl imine reductase-like C-terminal" evidence="3">
    <location>
        <begin position="146"/>
        <end position="239"/>
    </location>
</feature>
<dbReference type="InterPro" id="IPR051450">
    <property type="entry name" value="Gfo/Idh/MocA_Oxidoreductases"/>
</dbReference>
<gene>
    <name evidence="4" type="primary">pksR</name>
    <name evidence="4" type="ORF">ERS852491_01485</name>
</gene>
<dbReference type="Gene3D" id="3.40.50.720">
    <property type="entry name" value="NAD(P)-binding Rossmann-like Domain"/>
    <property type="match status" value="1"/>
</dbReference>
<dbReference type="Pfam" id="PF01408">
    <property type="entry name" value="GFO_IDH_MocA"/>
    <property type="match status" value="1"/>
</dbReference>
<evidence type="ECO:0000259" key="2">
    <source>
        <dbReference type="Pfam" id="PF08242"/>
    </source>
</evidence>
<evidence type="ECO:0000259" key="1">
    <source>
        <dbReference type="Pfam" id="PF01408"/>
    </source>
</evidence>
<dbReference type="SUPFAM" id="SSF53335">
    <property type="entry name" value="S-adenosyl-L-methionine-dependent methyltransferases"/>
    <property type="match status" value="1"/>
</dbReference>
<dbReference type="PANTHER" id="PTHR43377">
    <property type="entry name" value="BILIVERDIN REDUCTASE A"/>
    <property type="match status" value="1"/>
</dbReference>
<feature type="domain" description="Methyltransferase type 12" evidence="2">
    <location>
        <begin position="527"/>
        <end position="626"/>
    </location>
</feature>
<dbReference type="Gene3D" id="3.40.50.150">
    <property type="entry name" value="Vaccinia Virus protein VP39"/>
    <property type="match status" value="1"/>
</dbReference>